<comment type="caution">
    <text evidence="2">The sequence shown here is derived from an EMBL/GenBank/DDBJ whole genome shotgun (WGS) entry which is preliminary data.</text>
</comment>
<evidence type="ECO:0000313" key="2">
    <source>
        <dbReference type="EMBL" id="MBP2418915.1"/>
    </source>
</evidence>
<dbReference type="EMBL" id="JAGIOB010000001">
    <property type="protein sequence ID" value="MBP2418915.1"/>
    <property type="molecule type" value="Genomic_DNA"/>
</dbReference>
<reference evidence="2 3" key="1">
    <citation type="submission" date="2021-03" db="EMBL/GenBank/DDBJ databases">
        <title>Sequencing the genomes of 1000 actinobacteria strains.</title>
        <authorList>
            <person name="Klenk H.-P."/>
        </authorList>
    </citation>
    <scope>NUCLEOTIDE SEQUENCE [LARGE SCALE GENOMIC DNA]</scope>
    <source>
        <strain evidence="2 3">DSM 12936</strain>
    </source>
</reference>
<dbReference type="SUPFAM" id="SSF55729">
    <property type="entry name" value="Acyl-CoA N-acyltransferases (Nat)"/>
    <property type="match status" value="1"/>
</dbReference>
<dbReference type="Gene3D" id="3.40.630.30">
    <property type="match status" value="1"/>
</dbReference>
<dbReference type="InterPro" id="IPR000182">
    <property type="entry name" value="GNAT_dom"/>
</dbReference>
<evidence type="ECO:0000313" key="3">
    <source>
        <dbReference type="Proteomes" id="UP000758168"/>
    </source>
</evidence>
<feature type="domain" description="N-acetyltransferase" evidence="1">
    <location>
        <begin position="37"/>
        <end position="197"/>
    </location>
</feature>
<gene>
    <name evidence="2" type="ORF">JOF54_003837</name>
</gene>
<evidence type="ECO:0000259" key="1">
    <source>
        <dbReference type="PROSITE" id="PS51186"/>
    </source>
</evidence>
<dbReference type="InterPro" id="IPR051908">
    <property type="entry name" value="Ribosomal_N-acetyltransferase"/>
</dbReference>
<keyword evidence="3" id="KW-1185">Reference proteome</keyword>
<dbReference type="PANTHER" id="PTHR43441:SF11">
    <property type="entry name" value="RIBOSOMAL-PROTEIN-SERINE ACETYLTRANSFERASE"/>
    <property type="match status" value="1"/>
</dbReference>
<proteinExistence type="predicted"/>
<organism evidence="2 3">
    <name type="scientific">Microlunatus capsulatus</name>
    <dbReference type="NCBI Taxonomy" id="99117"/>
    <lineage>
        <taxon>Bacteria</taxon>
        <taxon>Bacillati</taxon>
        <taxon>Actinomycetota</taxon>
        <taxon>Actinomycetes</taxon>
        <taxon>Propionibacteriales</taxon>
        <taxon>Propionibacteriaceae</taxon>
        <taxon>Microlunatus</taxon>
    </lineage>
</organism>
<dbReference type="Pfam" id="PF13302">
    <property type="entry name" value="Acetyltransf_3"/>
    <property type="match status" value="1"/>
</dbReference>
<dbReference type="PANTHER" id="PTHR43441">
    <property type="entry name" value="RIBOSOMAL-PROTEIN-SERINE ACETYLTRANSFERASE"/>
    <property type="match status" value="1"/>
</dbReference>
<dbReference type="InterPro" id="IPR016181">
    <property type="entry name" value="Acyl_CoA_acyltransferase"/>
</dbReference>
<name>A0ABS4ZCX6_9ACTN</name>
<protein>
    <submittedName>
        <fullName evidence="2">RimJ/RimL family protein N-acetyltransferase</fullName>
    </submittedName>
</protein>
<sequence length="222" mass="24415">MHMYPPLAVEITTPLLSLRGATDDLLAELAPLVRAGEAVAEPPPFDDPMSLYEVDPERRVQRWLQGVWRGRGSVSADLWRLSFVVVHDGRAVGMQDLIGQRFDVFRSATSFSWLARSARGRGLGREMRAAVLHLAFEGLGADRAESEAFTDNAGSNRISQSTGYVANGTTWATRQGSAAVLQRWQLSREDWLPRRRDDISLAGVAACRAALAISARPPTSER</sequence>
<accession>A0ABS4ZCX6</accession>
<dbReference type="PROSITE" id="PS51186">
    <property type="entry name" value="GNAT"/>
    <property type="match status" value="1"/>
</dbReference>
<dbReference type="Proteomes" id="UP000758168">
    <property type="component" value="Unassembled WGS sequence"/>
</dbReference>